<dbReference type="EMBL" id="QGKY02001015">
    <property type="protein sequence ID" value="KAF2576679.1"/>
    <property type="molecule type" value="Genomic_DNA"/>
</dbReference>
<evidence type="ECO:0000259" key="1">
    <source>
        <dbReference type="Pfam" id="PF13966"/>
    </source>
</evidence>
<organism evidence="2">
    <name type="scientific">Brassica cretica</name>
    <name type="common">Mustard</name>
    <dbReference type="NCBI Taxonomy" id="69181"/>
    <lineage>
        <taxon>Eukaryota</taxon>
        <taxon>Viridiplantae</taxon>
        <taxon>Streptophyta</taxon>
        <taxon>Embryophyta</taxon>
        <taxon>Tracheophyta</taxon>
        <taxon>Spermatophyta</taxon>
        <taxon>Magnoliopsida</taxon>
        <taxon>eudicotyledons</taxon>
        <taxon>Gunneridae</taxon>
        <taxon>Pentapetalae</taxon>
        <taxon>rosids</taxon>
        <taxon>malvids</taxon>
        <taxon>Brassicales</taxon>
        <taxon>Brassicaceae</taxon>
        <taxon>Brassiceae</taxon>
        <taxon>Brassica</taxon>
    </lineage>
</organism>
<dbReference type="Pfam" id="PF13966">
    <property type="entry name" value="zf-RVT"/>
    <property type="match status" value="1"/>
</dbReference>
<reference evidence="2" key="1">
    <citation type="submission" date="2019-12" db="EMBL/GenBank/DDBJ databases">
        <title>Genome sequencing and annotation of Brassica cretica.</title>
        <authorList>
            <person name="Studholme D.J."/>
            <person name="Sarris P.F."/>
        </authorList>
    </citation>
    <scope>NUCLEOTIDE SEQUENCE</scope>
    <source>
        <strain evidence="2">PFS-102/07</strain>
        <tissue evidence="2">Leaf</tissue>
    </source>
</reference>
<gene>
    <name evidence="2" type="ORF">F2Q70_00005323</name>
</gene>
<dbReference type="InterPro" id="IPR026960">
    <property type="entry name" value="RVT-Znf"/>
</dbReference>
<name>A0A8S9J4L0_BRACR</name>
<proteinExistence type="predicted"/>
<sequence>MLWKHGEDDFRDNFSSSTTWNQIRKKKDREQWSRVVWFAQGVPRYGFITWLAMKHRLSTGDRMRQLGAVQGCEMCGERDETRYHLYFACPYSYTVWKALANRILGQGINPGSSWTVQYLIGTHHRLDSVLAKMLFQTTIHYKKTHRIPTEVPTDTKVVGHL</sequence>
<evidence type="ECO:0000313" key="2">
    <source>
        <dbReference type="EMBL" id="KAF2576679.1"/>
    </source>
</evidence>
<comment type="caution">
    <text evidence="2">The sequence shown here is derived from an EMBL/GenBank/DDBJ whole genome shotgun (WGS) entry which is preliminary data.</text>
</comment>
<feature type="domain" description="Reverse transcriptase zinc-binding" evidence="1">
    <location>
        <begin position="14"/>
        <end position="96"/>
    </location>
</feature>
<dbReference type="AlphaFoldDB" id="A0A8S9J4L0"/>
<accession>A0A8S9J4L0</accession>
<protein>
    <recommendedName>
        <fullName evidence="1">Reverse transcriptase zinc-binding domain-containing protein</fullName>
    </recommendedName>
</protein>